<dbReference type="Proteomes" id="UP000240080">
    <property type="component" value="Chromosome 11"/>
</dbReference>
<gene>
    <name evidence="7" type="primary">TPCN2</name>
</gene>
<dbReference type="GO" id="GO:0097682">
    <property type="term" value="F:intracellularly phosphatidylinositol-3,5-bisphosphate-gated monatomic cation channel activity"/>
    <property type="evidence" value="ECO:0007669"/>
    <property type="project" value="TreeGrafter"/>
</dbReference>
<dbReference type="FunFam" id="1.20.120.350:FF:000056">
    <property type="entry name" value="Two pore segment channel 2"/>
    <property type="match status" value="1"/>
</dbReference>
<dbReference type="Gene3D" id="1.20.120.350">
    <property type="entry name" value="Voltage-gated potassium channels. Chain C"/>
    <property type="match status" value="1"/>
</dbReference>
<dbReference type="SUPFAM" id="SSF81324">
    <property type="entry name" value="Voltage-gated potassium channels"/>
    <property type="match status" value="1"/>
</dbReference>
<keyword evidence="4 5" id="KW-0472">Membrane</keyword>
<dbReference type="AlphaFoldDB" id="A0A2R9AFN2"/>
<evidence type="ECO:0000256" key="1">
    <source>
        <dbReference type="ARBA" id="ARBA00004141"/>
    </source>
</evidence>
<evidence type="ECO:0000259" key="6">
    <source>
        <dbReference type="Pfam" id="PF00520"/>
    </source>
</evidence>
<evidence type="ECO:0000256" key="2">
    <source>
        <dbReference type="ARBA" id="ARBA00022692"/>
    </source>
</evidence>
<dbReference type="Pfam" id="PF00520">
    <property type="entry name" value="Ion_trans"/>
    <property type="match status" value="1"/>
</dbReference>
<evidence type="ECO:0000256" key="4">
    <source>
        <dbReference type="ARBA" id="ARBA00023136"/>
    </source>
</evidence>
<dbReference type="GeneTree" id="ENSGT00940000159763"/>
<dbReference type="GO" id="GO:0005765">
    <property type="term" value="C:lysosomal membrane"/>
    <property type="evidence" value="ECO:0007669"/>
    <property type="project" value="InterPro"/>
</dbReference>
<feature type="transmembrane region" description="Helical" evidence="5">
    <location>
        <begin position="219"/>
        <end position="239"/>
    </location>
</feature>
<dbReference type="InterPro" id="IPR028798">
    <property type="entry name" value="TPC2"/>
</dbReference>
<dbReference type="Bgee" id="ENSPPAG00000031099">
    <property type="expression patterns" value="Expressed in adult mammalian kidney and 6 other cell types or tissues"/>
</dbReference>
<dbReference type="EMBL" id="AJFE02101695">
    <property type="status" value="NOT_ANNOTATED_CDS"/>
    <property type="molecule type" value="Genomic_DNA"/>
</dbReference>
<dbReference type="InterPro" id="IPR027359">
    <property type="entry name" value="Volt_channel_dom_sf"/>
</dbReference>
<keyword evidence="3 5" id="KW-1133">Transmembrane helix</keyword>
<dbReference type="PANTHER" id="PTHR46768:SF1">
    <property type="entry name" value="TWO PORE CHANNEL PROTEIN 2"/>
    <property type="match status" value="1"/>
</dbReference>
<evidence type="ECO:0000313" key="7">
    <source>
        <dbReference type="Ensembl" id="ENSPPAP00000016137.1"/>
    </source>
</evidence>
<feature type="transmembrane region" description="Helical" evidence="5">
    <location>
        <begin position="156"/>
        <end position="179"/>
    </location>
</feature>
<keyword evidence="8" id="KW-1185">Reference proteome</keyword>
<accession>A0A2R9AFN2</accession>
<feature type="transmembrane region" description="Helical" evidence="5">
    <location>
        <begin position="81"/>
        <end position="99"/>
    </location>
</feature>
<evidence type="ECO:0000256" key="3">
    <source>
        <dbReference type="ARBA" id="ARBA00022989"/>
    </source>
</evidence>
<sequence length="571" mass="63559">MAEPQAESEPLLGGARGGGGDWPAGLTTYRSIQVGPGAAARWDLCIDQAVVFIEDAIQYRSINHRVDASSMWLYRRYYSNVCQRTLSFTIFLILFLAFIETPSSLTSTADVRYRAAPWEPPCGLTESVEVLCLLVFAADLSVKGYLFGWAHFQKNLWLLGYLVVLVVSLVDWTVSLSLMCHEPLRIRRLLRPFFLLQNSSMMKKTLKCIRWSLPEMASVGLLLAIHLCLFTMFGMLLFAGGKQDDGQDRERLTYFQNLPESLTSLLVLLTTANNPDVMIPAYSKNRAYAIFFIVFTVIGSLFLMNLLTAIIYSQFRGYLMKSLQTSLFRRRLGTRAAFEVLSSMVGEGGAFPQAVGVKPQNLLQVLQKVQLDSSHKQAMMEKVRSYGSVLLSAEEFQKLFNELDRSVVKEHPPRPEYQSPFLQSAQFLFGHYYFDYLGNLIALANLVSICVFLVLDADVLPAERDDFILGVSSELSTCQGQGTRAFPCLLPVGLLGSSQPEAGDAGPAVAVGHDPHAEHAHRVPLPAYHPQHEADGRGGQYRPGPGAEHACVWRDPGGGLLRICHHWDQLV</sequence>
<dbReference type="GO" id="GO:0075509">
    <property type="term" value="P:endocytosis involved in viral entry into host cell"/>
    <property type="evidence" value="ECO:0007669"/>
    <property type="project" value="TreeGrafter"/>
</dbReference>
<dbReference type="GO" id="GO:0022832">
    <property type="term" value="F:voltage-gated channel activity"/>
    <property type="evidence" value="ECO:0007669"/>
    <property type="project" value="InterPro"/>
</dbReference>
<feature type="domain" description="Ion transport" evidence="6">
    <location>
        <begin position="93"/>
        <end position="315"/>
    </location>
</feature>
<dbReference type="GO" id="GO:0019722">
    <property type="term" value="P:calcium-mediated signaling"/>
    <property type="evidence" value="ECO:0007669"/>
    <property type="project" value="TreeGrafter"/>
</dbReference>
<dbReference type="FunFam" id="1.10.287.70:FF:000104">
    <property type="entry name" value="Two pore calcium channel protein 2"/>
    <property type="match status" value="1"/>
</dbReference>
<dbReference type="InterPro" id="IPR005821">
    <property type="entry name" value="Ion_trans_dom"/>
</dbReference>
<dbReference type="Ensembl" id="ENSPPAT00000038830.1">
    <property type="protein sequence ID" value="ENSPPAP00000016137.1"/>
    <property type="gene ID" value="ENSPPAG00000031099.1"/>
</dbReference>
<reference evidence="7" key="2">
    <citation type="submission" date="2025-08" db="UniProtKB">
        <authorList>
            <consortium name="Ensembl"/>
        </authorList>
    </citation>
    <scope>IDENTIFICATION</scope>
</reference>
<dbReference type="GO" id="GO:0015280">
    <property type="term" value="F:ligand-gated sodium channel activity"/>
    <property type="evidence" value="ECO:0007669"/>
    <property type="project" value="TreeGrafter"/>
</dbReference>
<dbReference type="EMBL" id="AJFE02101696">
    <property type="status" value="NOT_ANNOTATED_CDS"/>
    <property type="molecule type" value="Genomic_DNA"/>
</dbReference>
<protein>
    <submittedName>
        <fullName evidence="7">Two pore segment channel 2</fullName>
    </submittedName>
</protein>
<keyword evidence="2 5" id="KW-0812">Transmembrane</keyword>
<name>A0A2R9AFN2_PANPA</name>
<proteinExistence type="predicted"/>
<dbReference type="PANTHER" id="PTHR46768">
    <property type="entry name" value="TWO PORE CALCIUM CHANNEL PROTEIN 2"/>
    <property type="match status" value="1"/>
</dbReference>
<evidence type="ECO:0000313" key="8">
    <source>
        <dbReference type="Proteomes" id="UP000240080"/>
    </source>
</evidence>
<dbReference type="Gene3D" id="1.10.287.70">
    <property type="match status" value="1"/>
</dbReference>
<feature type="transmembrane region" description="Helical" evidence="5">
    <location>
        <begin position="287"/>
        <end position="312"/>
    </location>
</feature>
<reference evidence="7" key="3">
    <citation type="submission" date="2025-09" db="UniProtKB">
        <authorList>
            <consortium name="Ensembl"/>
        </authorList>
    </citation>
    <scope>IDENTIFICATION</scope>
</reference>
<reference evidence="7 8" key="1">
    <citation type="journal article" date="2012" name="Nature">
        <title>The bonobo genome compared with the chimpanzee and human genomes.</title>
        <authorList>
            <person name="Prufer K."/>
            <person name="Munch K."/>
            <person name="Hellmann I."/>
            <person name="Akagi K."/>
            <person name="Miller J.R."/>
            <person name="Walenz B."/>
            <person name="Koren S."/>
            <person name="Sutton G."/>
            <person name="Kodira C."/>
            <person name="Winer R."/>
            <person name="Knight J.R."/>
            <person name="Mullikin J.C."/>
            <person name="Meader S.J."/>
            <person name="Ponting C.P."/>
            <person name="Lunter G."/>
            <person name="Higashino S."/>
            <person name="Hobolth A."/>
            <person name="Dutheil J."/>
            <person name="Karakoc E."/>
            <person name="Alkan C."/>
            <person name="Sajjadian S."/>
            <person name="Catacchio C.R."/>
            <person name="Ventura M."/>
            <person name="Marques-Bonet T."/>
            <person name="Eichler E.E."/>
            <person name="Andre C."/>
            <person name="Atencia R."/>
            <person name="Mugisha L."/>
            <person name="Junhold J."/>
            <person name="Patterson N."/>
            <person name="Siebauer M."/>
            <person name="Good J.M."/>
            <person name="Fischer A."/>
            <person name="Ptak S.E."/>
            <person name="Lachmann M."/>
            <person name="Symer D.E."/>
            <person name="Mailund T."/>
            <person name="Schierup M.H."/>
            <person name="Andres A.M."/>
            <person name="Kelso J."/>
            <person name="Paabo S."/>
        </authorList>
    </citation>
    <scope>NUCLEOTIDE SEQUENCE [LARGE SCALE GENOMIC DNA]</scope>
</reference>
<organism evidence="7 8">
    <name type="scientific">Pan paniscus</name>
    <name type="common">Pygmy chimpanzee</name>
    <name type="synonym">Bonobo</name>
    <dbReference type="NCBI Taxonomy" id="9597"/>
    <lineage>
        <taxon>Eukaryota</taxon>
        <taxon>Metazoa</taxon>
        <taxon>Chordata</taxon>
        <taxon>Craniata</taxon>
        <taxon>Vertebrata</taxon>
        <taxon>Euteleostomi</taxon>
        <taxon>Mammalia</taxon>
        <taxon>Eutheria</taxon>
        <taxon>Euarchontoglires</taxon>
        <taxon>Primates</taxon>
        <taxon>Haplorrhini</taxon>
        <taxon>Catarrhini</taxon>
        <taxon>Hominidae</taxon>
        <taxon>Pan</taxon>
    </lineage>
</organism>
<evidence type="ECO:0000256" key="5">
    <source>
        <dbReference type="SAM" id="Phobius"/>
    </source>
</evidence>
<comment type="subcellular location">
    <subcellularLocation>
        <location evidence="1">Membrane</location>
        <topology evidence="1">Multi-pass membrane protein</topology>
    </subcellularLocation>
</comment>
<dbReference type="EMBL" id="AJFE02101694">
    <property type="status" value="NOT_ANNOTATED_CDS"/>
    <property type="molecule type" value="Genomic_DNA"/>
</dbReference>